<feature type="transmembrane region" description="Helical" evidence="6">
    <location>
        <begin position="439"/>
        <end position="460"/>
    </location>
</feature>
<comment type="subcellular location">
    <subcellularLocation>
        <location evidence="1">Membrane</location>
        <topology evidence="1">Multi-pass membrane protein</topology>
    </subcellularLocation>
</comment>
<name>A0A1B8GQE1_9PEZI</name>
<feature type="transmembrane region" description="Helical" evidence="6">
    <location>
        <begin position="466"/>
        <end position="487"/>
    </location>
</feature>
<dbReference type="InterPro" id="IPR036259">
    <property type="entry name" value="MFS_trans_sf"/>
</dbReference>
<feature type="transmembrane region" description="Helical" evidence="6">
    <location>
        <begin position="68"/>
        <end position="90"/>
    </location>
</feature>
<feature type="transmembrane region" description="Helical" evidence="6">
    <location>
        <begin position="531"/>
        <end position="555"/>
    </location>
</feature>
<dbReference type="Gene3D" id="1.20.1250.20">
    <property type="entry name" value="MFS general substrate transporter like domains"/>
    <property type="match status" value="1"/>
</dbReference>
<accession>A0A1B8GQE1</accession>
<feature type="transmembrane region" description="Helical" evidence="6">
    <location>
        <begin position="224"/>
        <end position="243"/>
    </location>
</feature>
<keyword evidence="4 6" id="KW-0472">Membrane</keyword>
<feature type="transmembrane region" description="Helical" evidence="6">
    <location>
        <begin position="351"/>
        <end position="376"/>
    </location>
</feature>
<organism evidence="7 8">
    <name type="scientific">Pseudogymnoascus verrucosus</name>
    <dbReference type="NCBI Taxonomy" id="342668"/>
    <lineage>
        <taxon>Eukaryota</taxon>
        <taxon>Fungi</taxon>
        <taxon>Dikarya</taxon>
        <taxon>Ascomycota</taxon>
        <taxon>Pezizomycotina</taxon>
        <taxon>Leotiomycetes</taxon>
        <taxon>Thelebolales</taxon>
        <taxon>Thelebolaceae</taxon>
        <taxon>Pseudogymnoascus</taxon>
    </lineage>
</organism>
<dbReference type="GO" id="GO:0022857">
    <property type="term" value="F:transmembrane transporter activity"/>
    <property type="evidence" value="ECO:0007669"/>
    <property type="project" value="InterPro"/>
</dbReference>
<feature type="transmembrane region" description="Helical" evidence="6">
    <location>
        <begin position="195"/>
        <end position="212"/>
    </location>
</feature>
<evidence type="ECO:0000256" key="2">
    <source>
        <dbReference type="ARBA" id="ARBA00022692"/>
    </source>
</evidence>
<evidence type="ECO:0000256" key="3">
    <source>
        <dbReference type="ARBA" id="ARBA00022989"/>
    </source>
</evidence>
<reference evidence="7 8" key="1">
    <citation type="submission" date="2016-03" db="EMBL/GenBank/DDBJ databases">
        <title>Comparative genomics of Pseudogymnoascus destructans, the fungus causing white-nose syndrome of bats.</title>
        <authorList>
            <person name="Palmer J.M."/>
            <person name="Drees K.P."/>
            <person name="Foster J.T."/>
            <person name="Lindner D.L."/>
        </authorList>
    </citation>
    <scope>NUCLEOTIDE SEQUENCE [LARGE SCALE GENOMIC DNA]</scope>
    <source>
        <strain evidence="7 8">UAMH 10579</strain>
    </source>
</reference>
<dbReference type="GeneID" id="28837452"/>
<evidence type="ECO:0000256" key="6">
    <source>
        <dbReference type="SAM" id="Phobius"/>
    </source>
</evidence>
<feature type="transmembrane region" description="Helical" evidence="6">
    <location>
        <begin position="499"/>
        <end position="519"/>
    </location>
</feature>
<dbReference type="EMBL" id="KV460219">
    <property type="protein sequence ID" value="OBT98042.1"/>
    <property type="molecule type" value="Genomic_DNA"/>
</dbReference>
<feature type="transmembrane region" description="Helical" evidence="6">
    <location>
        <begin position="396"/>
        <end position="418"/>
    </location>
</feature>
<dbReference type="Proteomes" id="UP000091956">
    <property type="component" value="Unassembled WGS sequence"/>
</dbReference>
<dbReference type="RefSeq" id="XP_018131775.1">
    <property type="nucleotide sequence ID" value="XM_018273543.2"/>
</dbReference>
<feature type="transmembrane region" description="Helical" evidence="6">
    <location>
        <begin position="102"/>
        <end position="123"/>
    </location>
</feature>
<evidence type="ECO:0000256" key="5">
    <source>
        <dbReference type="SAM" id="MobiDB-lite"/>
    </source>
</evidence>
<evidence type="ECO:0000256" key="4">
    <source>
        <dbReference type="ARBA" id="ARBA00023136"/>
    </source>
</evidence>
<evidence type="ECO:0000313" key="7">
    <source>
        <dbReference type="EMBL" id="OBT98042.1"/>
    </source>
</evidence>
<dbReference type="InterPro" id="IPR011701">
    <property type="entry name" value="MFS"/>
</dbReference>
<dbReference type="PANTHER" id="PTHR23502">
    <property type="entry name" value="MAJOR FACILITATOR SUPERFAMILY"/>
    <property type="match status" value="1"/>
</dbReference>
<keyword evidence="2 6" id="KW-0812">Transmembrane</keyword>
<sequence>MDQNLDENAVRDLEHELHTEIYPGTEIMKDVGTHHFVKLSAGAGLVLVPQPSDDEHDPLNWSPMWKGFTIMCATMVSFSQGFGPLALAPMFGDYIVAFDSNLTDVVQFTGVAILVLGFSNFIWVPVQTCFGRRPVLIISIFICFASSIWRARATSYNSFMGACVLNGIGAGPAETAQPAIIADVIFLHDRGKYQTLYFAFYFGSLMAGPIISGPMAQQLGWRNFWWLNTALLGFVGVCCIFLFPETKFQRSFVPANSTITPSLLKSRSSEHVEGISAQNGIPSSMIDDAELQKEKPVQSQEPTTKSEGSETLTHIHTHQDPWLGRGKPSKAQWRLWQPYEGNFFIELWMPWYLLAFPIVEFSAFIVSWSASCFLTLNLTQSQVFAAPPYNFSSTKIGFLNFAILIGALIGLLTAGPLSDAVAARLTKRNKSIREPEMRLLAMIPYVILMVIGNVIVAVGYEHKWDWKVIVIIGYTCAGIQVAALPSISSTYSIDSYKPVAGPIFVAITINKNVWGYGFSKFITPWTIKSGYIQPIMTNMSLTLLWCLTGIIFWYFGKTFRKWTQHSKVHSL</sequence>
<dbReference type="PANTHER" id="PTHR23502:SF149">
    <property type="entry name" value="TRANSPORTER, PUTATIVE-RELATED"/>
    <property type="match status" value="1"/>
</dbReference>
<dbReference type="STRING" id="342668.A0A1B8GQE1"/>
<feature type="region of interest" description="Disordered" evidence="5">
    <location>
        <begin position="292"/>
        <end position="312"/>
    </location>
</feature>
<keyword evidence="8" id="KW-1185">Reference proteome</keyword>
<gene>
    <name evidence="7" type="ORF">VE01_04066</name>
</gene>
<proteinExistence type="predicted"/>
<dbReference type="Pfam" id="PF07690">
    <property type="entry name" value="MFS_1"/>
    <property type="match status" value="1"/>
</dbReference>
<keyword evidence="3 6" id="KW-1133">Transmembrane helix</keyword>
<feature type="compositionally biased region" description="Polar residues" evidence="5">
    <location>
        <begin position="297"/>
        <end position="312"/>
    </location>
</feature>
<protein>
    <recommendedName>
        <fullName evidence="9">Major facilitator superfamily (MFS) profile domain-containing protein</fullName>
    </recommendedName>
</protein>
<evidence type="ECO:0008006" key="9">
    <source>
        <dbReference type="Google" id="ProtNLM"/>
    </source>
</evidence>
<dbReference type="GO" id="GO:0005886">
    <property type="term" value="C:plasma membrane"/>
    <property type="evidence" value="ECO:0007669"/>
    <property type="project" value="TreeGrafter"/>
</dbReference>
<evidence type="ECO:0000256" key="1">
    <source>
        <dbReference type="ARBA" id="ARBA00004141"/>
    </source>
</evidence>
<dbReference type="SUPFAM" id="SSF103473">
    <property type="entry name" value="MFS general substrate transporter"/>
    <property type="match status" value="1"/>
</dbReference>
<reference evidence="8" key="2">
    <citation type="journal article" date="2018" name="Nat. Commun.">
        <title>Extreme sensitivity to ultraviolet light in the fungal pathogen causing white-nose syndrome of bats.</title>
        <authorList>
            <person name="Palmer J.M."/>
            <person name="Drees K.P."/>
            <person name="Foster J.T."/>
            <person name="Lindner D.L."/>
        </authorList>
    </citation>
    <scope>NUCLEOTIDE SEQUENCE [LARGE SCALE GENOMIC DNA]</scope>
    <source>
        <strain evidence="8">UAMH 10579</strain>
    </source>
</reference>
<dbReference type="AlphaFoldDB" id="A0A1B8GQE1"/>
<evidence type="ECO:0000313" key="8">
    <source>
        <dbReference type="Proteomes" id="UP000091956"/>
    </source>
</evidence>